<organism evidence="6 7">
    <name type="scientific">Mycolicibacterium doricum</name>
    <dbReference type="NCBI Taxonomy" id="126673"/>
    <lineage>
        <taxon>Bacteria</taxon>
        <taxon>Bacillati</taxon>
        <taxon>Actinomycetota</taxon>
        <taxon>Actinomycetes</taxon>
        <taxon>Mycobacteriales</taxon>
        <taxon>Mycobacteriaceae</taxon>
        <taxon>Mycolicibacterium</taxon>
    </lineage>
</organism>
<dbReference type="Gene3D" id="3.40.50.12780">
    <property type="entry name" value="N-terminal domain of ligase-like"/>
    <property type="match status" value="1"/>
</dbReference>
<dbReference type="PANTHER" id="PTHR43201">
    <property type="entry name" value="ACYL-COA SYNTHETASE"/>
    <property type="match status" value="1"/>
</dbReference>
<dbReference type="PROSITE" id="PS00455">
    <property type="entry name" value="AMP_BINDING"/>
    <property type="match status" value="1"/>
</dbReference>
<accession>A0A1X1T8B5</accession>
<dbReference type="EMBL" id="LQOS01000028">
    <property type="protein sequence ID" value="ORV40823.1"/>
    <property type="molecule type" value="Genomic_DNA"/>
</dbReference>
<evidence type="ECO:0000256" key="2">
    <source>
        <dbReference type="ARBA" id="ARBA00022598"/>
    </source>
</evidence>
<dbReference type="PANTHER" id="PTHR43201:SF5">
    <property type="entry name" value="MEDIUM-CHAIN ACYL-COA LIGASE ACSF2, MITOCHONDRIAL"/>
    <property type="match status" value="1"/>
</dbReference>
<dbReference type="STRING" id="126673.AWC01_10130"/>
<dbReference type="InterPro" id="IPR042099">
    <property type="entry name" value="ANL_N_sf"/>
</dbReference>
<name>A0A1X1T8B5_9MYCO</name>
<feature type="domain" description="AMP-dependent synthetase/ligase" evidence="3">
    <location>
        <begin position="6"/>
        <end position="356"/>
    </location>
</feature>
<protein>
    <submittedName>
        <fullName evidence="6">Acyl-CoA synthetase</fullName>
    </submittedName>
</protein>
<reference evidence="6 7" key="1">
    <citation type="submission" date="2016-01" db="EMBL/GenBank/DDBJ databases">
        <title>The new phylogeny of the genus Mycobacterium.</title>
        <authorList>
            <person name="Tarcisio F."/>
            <person name="Conor M."/>
            <person name="Antonella G."/>
            <person name="Elisabetta G."/>
            <person name="Giulia F.S."/>
            <person name="Sara T."/>
            <person name="Anna F."/>
            <person name="Clotilde B."/>
            <person name="Roberto B."/>
            <person name="Veronica D.S."/>
            <person name="Fabio R."/>
            <person name="Monica P."/>
            <person name="Olivier J."/>
            <person name="Enrico T."/>
            <person name="Nicola S."/>
        </authorList>
    </citation>
    <scope>NUCLEOTIDE SEQUENCE [LARGE SCALE GENOMIC DNA]</scope>
    <source>
        <strain evidence="6 7">DSM 44339</strain>
    </source>
</reference>
<evidence type="ECO:0000259" key="4">
    <source>
        <dbReference type="Pfam" id="PF13193"/>
    </source>
</evidence>
<keyword evidence="7" id="KW-1185">Reference proteome</keyword>
<dbReference type="Pfam" id="PF00501">
    <property type="entry name" value="AMP-binding"/>
    <property type="match status" value="1"/>
</dbReference>
<keyword evidence="2" id="KW-0436">Ligase</keyword>
<evidence type="ECO:0000313" key="5">
    <source>
        <dbReference type="EMBL" id="BBZ09788.1"/>
    </source>
</evidence>
<dbReference type="InterPro" id="IPR020845">
    <property type="entry name" value="AMP-binding_CS"/>
</dbReference>
<dbReference type="RefSeq" id="WP_085190565.1">
    <property type="nucleotide sequence ID" value="NZ_AP022605.1"/>
</dbReference>
<sequence>MFPGATAAATPDKPAVVMASTGQVVTHRELDDRSNQLARLWRENGLVPGDHVAVFMENHPRYLEVVWAALRSGLYVTTVNSYLSAAELAYILSDSGARSVVASPARAEVLREALNDAPGVELPLVTDGGAEPMGDYEKALAAQPTTALDDQPAGEFMLYSSGTTGRPKGIKRPLRGASVQDGQMISALLSGVFGFTADSVYLSPAPIYHSAPLGFSVGVTALGGTVVMMEKFDAVDALRAIEHYRVTCAQFVPTMFSRMLKLPEVDRRRFDISSLRLAIHAAAPCPVGVKKAMMDWWGPILWEYYAGTELNGFCVCKPQDWLDRPGTVGQPVIGNVHILDEHGHEQPPGEVGLVYFGDGPAYEYHNDPEKTREAQDPAGHGWSTLGDVGYLDEHGWLYLTDRKAFTIISGGVNIYPQETEDVLTLHPKVMDVAVIGVPDEEMGEEVKAVVQLVDPDAADAHTERELIAYCRERLAHYKCPRTIDFERELPRLPTGKLYKRQLRDRYWSGHRTYIS</sequence>
<dbReference type="Proteomes" id="UP000193564">
    <property type="component" value="Unassembled WGS sequence"/>
</dbReference>
<dbReference type="OrthoDB" id="9803968at2"/>
<proteinExistence type="inferred from homology"/>
<reference evidence="5" key="3">
    <citation type="submission" date="2020-02" db="EMBL/GenBank/DDBJ databases">
        <authorList>
            <person name="Matsumoto Y."/>
            <person name="Motooka D."/>
            <person name="Nakamura S."/>
        </authorList>
    </citation>
    <scope>NUCLEOTIDE SEQUENCE</scope>
    <source>
        <strain evidence="5">JCM 12405</strain>
    </source>
</reference>
<dbReference type="InterPro" id="IPR000873">
    <property type="entry name" value="AMP-dep_synth/lig_dom"/>
</dbReference>
<gene>
    <name evidence="6" type="ORF">AWC01_10130</name>
    <name evidence="5" type="ORF">MDOR_39570</name>
</gene>
<dbReference type="Pfam" id="PF13193">
    <property type="entry name" value="AMP-binding_C"/>
    <property type="match status" value="1"/>
</dbReference>
<dbReference type="SUPFAM" id="SSF56801">
    <property type="entry name" value="Acetyl-CoA synthetase-like"/>
    <property type="match status" value="1"/>
</dbReference>
<reference evidence="5 8" key="2">
    <citation type="journal article" date="2019" name="Emerg. Microbes Infect.">
        <title>Comprehensive subspecies identification of 175 nontuberculous mycobacteria species based on 7547 genomic profiles.</title>
        <authorList>
            <person name="Matsumoto Y."/>
            <person name="Kinjo T."/>
            <person name="Motooka D."/>
            <person name="Nabeya D."/>
            <person name="Jung N."/>
            <person name="Uechi K."/>
            <person name="Horii T."/>
            <person name="Iida T."/>
            <person name="Fujita J."/>
            <person name="Nakamura S."/>
        </authorList>
    </citation>
    <scope>NUCLEOTIDE SEQUENCE [LARGE SCALE GENOMIC DNA]</scope>
    <source>
        <strain evidence="5 8">JCM 12405</strain>
    </source>
</reference>
<evidence type="ECO:0000259" key="3">
    <source>
        <dbReference type="Pfam" id="PF00501"/>
    </source>
</evidence>
<evidence type="ECO:0000313" key="6">
    <source>
        <dbReference type="EMBL" id="ORV40823.1"/>
    </source>
</evidence>
<evidence type="ECO:0000313" key="7">
    <source>
        <dbReference type="Proteomes" id="UP000193564"/>
    </source>
</evidence>
<evidence type="ECO:0000313" key="8">
    <source>
        <dbReference type="Proteomes" id="UP000467201"/>
    </source>
</evidence>
<dbReference type="AlphaFoldDB" id="A0A1X1T8B5"/>
<dbReference type="GO" id="GO:0006631">
    <property type="term" value="P:fatty acid metabolic process"/>
    <property type="evidence" value="ECO:0007669"/>
    <property type="project" value="TreeGrafter"/>
</dbReference>
<comment type="similarity">
    <text evidence="1">Belongs to the ATP-dependent AMP-binding enzyme family.</text>
</comment>
<dbReference type="InterPro" id="IPR025110">
    <property type="entry name" value="AMP-bd_C"/>
</dbReference>
<dbReference type="GO" id="GO:0031956">
    <property type="term" value="F:medium-chain fatty acid-CoA ligase activity"/>
    <property type="evidence" value="ECO:0007669"/>
    <property type="project" value="TreeGrafter"/>
</dbReference>
<evidence type="ECO:0000256" key="1">
    <source>
        <dbReference type="ARBA" id="ARBA00006432"/>
    </source>
</evidence>
<dbReference type="EMBL" id="AP022605">
    <property type="protein sequence ID" value="BBZ09788.1"/>
    <property type="molecule type" value="Genomic_DNA"/>
</dbReference>
<dbReference type="KEGG" id="mdr:MDOR_39570"/>
<dbReference type="Proteomes" id="UP000467201">
    <property type="component" value="Chromosome"/>
</dbReference>
<feature type="domain" description="AMP-binding enzyme C-terminal" evidence="4">
    <location>
        <begin position="418"/>
        <end position="496"/>
    </location>
</feature>
<dbReference type="Gene3D" id="3.30.300.30">
    <property type="match status" value="1"/>
</dbReference>
<dbReference type="InterPro" id="IPR045851">
    <property type="entry name" value="AMP-bd_C_sf"/>
</dbReference>